<evidence type="ECO:0000256" key="5">
    <source>
        <dbReference type="ARBA" id="ARBA00022448"/>
    </source>
</evidence>
<dbReference type="GO" id="GO:0008137">
    <property type="term" value="F:NADH dehydrogenase (ubiquinone) activity"/>
    <property type="evidence" value="ECO:0007669"/>
    <property type="project" value="UniProtKB-EC"/>
</dbReference>
<proteinExistence type="inferred from homology"/>
<feature type="transmembrane region" description="Helical" evidence="17">
    <location>
        <begin position="234"/>
        <end position="255"/>
    </location>
</feature>
<evidence type="ECO:0000256" key="11">
    <source>
        <dbReference type="ARBA" id="ARBA00022989"/>
    </source>
</evidence>
<keyword evidence="7 17" id="KW-0812">Transmembrane</keyword>
<feature type="transmembrane region" description="Helical" evidence="17">
    <location>
        <begin position="57"/>
        <end position="76"/>
    </location>
</feature>
<evidence type="ECO:0000313" key="20">
    <source>
        <dbReference type="EMBL" id="AIM44937.1"/>
    </source>
</evidence>
<evidence type="ECO:0000256" key="2">
    <source>
        <dbReference type="ARBA" id="ARBA00007012"/>
    </source>
</evidence>
<feature type="transmembrane region" description="Helical" evidence="17">
    <location>
        <begin position="203"/>
        <end position="222"/>
    </location>
</feature>
<keyword evidence="10 17" id="KW-0249">Electron transport</keyword>
<feature type="transmembrane region" description="Helical" evidence="17">
    <location>
        <begin position="152"/>
        <end position="171"/>
    </location>
</feature>
<dbReference type="Pfam" id="PF06444">
    <property type="entry name" value="NADH_dehy_S2_C"/>
    <property type="match status" value="1"/>
</dbReference>
<keyword evidence="15 17" id="KW-0472">Membrane</keyword>
<evidence type="ECO:0000256" key="3">
    <source>
        <dbReference type="ARBA" id="ARBA00012944"/>
    </source>
</evidence>
<geneLocation type="mitochondrion" evidence="20"/>
<feature type="transmembrane region" description="Helical" evidence="17">
    <location>
        <begin position="275"/>
        <end position="294"/>
    </location>
</feature>
<dbReference type="PANTHER" id="PTHR46552">
    <property type="entry name" value="NADH-UBIQUINONE OXIDOREDUCTASE CHAIN 2"/>
    <property type="match status" value="1"/>
</dbReference>
<dbReference type="Pfam" id="PF00361">
    <property type="entry name" value="Proton_antipo_M"/>
    <property type="match status" value="1"/>
</dbReference>
<keyword evidence="12 17" id="KW-0520">NAD</keyword>
<evidence type="ECO:0000256" key="9">
    <source>
        <dbReference type="ARBA" id="ARBA00022967"/>
    </source>
</evidence>
<comment type="function">
    <text evidence="17">Core subunit of the mitochondrial membrane respiratory chain NADH dehydrogenase (Complex I) which catalyzes electron transfer from NADH through the respiratory chain, using ubiquinone as an electron acceptor. Essential for the catalytic activity and assembly of complex I.</text>
</comment>
<dbReference type="AlphaFoldDB" id="A0A088FGH8"/>
<feature type="transmembrane region" description="Helical" evidence="17">
    <location>
        <begin position="178"/>
        <end position="197"/>
    </location>
</feature>
<keyword evidence="9 17" id="KW-1278">Translocase</keyword>
<evidence type="ECO:0000256" key="1">
    <source>
        <dbReference type="ARBA" id="ARBA00004448"/>
    </source>
</evidence>
<evidence type="ECO:0000256" key="15">
    <source>
        <dbReference type="ARBA" id="ARBA00023136"/>
    </source>
</evidence>
<organism evidence="20">
    <name type="scientific">Ramigekko swartbergensis</name>
    <dbReference type="NCBI Taxonomy" id="1208000"/>
    <lineage>
        <taxon>Eukaryota</taxon>
        <taxon>Metazoa</taxon>
        <taxon>Chordata</taxon>
        <taxon>Craniata</taxon>
        <taxon>Vertebrata</taxon>
        <taxon>Euteleostomi</taxon>
        <taxon>Lepidosauria</taxon>
        <taxon>Squamata</taxon>
        <taxon>Bifurcata</taxon>
        <taxon>Gekkota</taxon>
        <taxon>Gekkonidae</taxon>
        <taxon>Gekkoninae</taxon>
        <taxon>Ramigekko</taxon>
    </lineage>
</organism>
<evidence type="ECO:0000256" key="4">
    <source>
        <dbReference type="ARBA" id="ARBA00021008"/>
    </source>
</evidence>
<evidence type="ECO:0000256" key="7">
    <source>
        <dbReference type="ARBA" id="ARBA00022692"/>
    </source>
</evidence>
<accession>A0A088FGH8</accession>
<sequence>MNPLMWSIFITSLSTSTIITMSSHHWMLAWLGLEINTLSMLPLIMKPKHPRAAEATTKYFITQTTAAAMILFASTLNAWQTGHWTIIHTNYTPTTAVLIVALMLKLGLAPTHFWYPEVLQGVTLNTAMIISTWQKIAPLTLLLLTMNHLPPHIITSLGLLSIMLGGWMGLNQTQTRKIMAFSSIAHMGWLTITLTMSPHLTTLTLLVYMTMTIAMFSTLNTTTAKTLKDLGNSLTPSPMLMVMTMITLMSLGGLPPLTGFMPKLLILKTLTTMELTTLSITIALASLPSLYFYIRMTYLMVLTTPPTTTTTKHKWRLTQRPPKTTAPMILLSTALLPMMSTLYNTL</sequence>
<keyword evidence="11 17" id="KW-1133">Transmembrane helix</keyword>
<dbReference type="InterPro" id="IPR003917">
    <property type="entry name" value="NADH_UbQ_OxRdtase_chain2"/>
</dbReference>
<evidence type="ECO:0000256" key="17">
    <source>
        <dbReference type="RuleBase" id="RU003403"/>
    </source>
</evidence>
<dbReference type="PANTHER" id="PTHR46552:SF1">
    <property type="entry name" value="NADH-UBIQUINONE OXIDOREDUCTASE CHAIN 2"/>
    <property type="match status" value="1"/>
</dbReference>
<dbReference type="PRINTS" id="PR01436">
    <property type="entry name" value="NADHDHGNASE2"/>
</dbReference>
<reference evidence="20" key="1">
    <citation type="journal article" date="2014" name="Syst. Biodivers.">
        <title>Phylogeny, taxonomy, and biogeography of a circum-Indian Ocean clade of leaf-toed geckos (Reptilia: Gekkota), with a description of two new genera.</title>
        <authorList>
            <person name="Heinicke M.P."/>
            <person name="Daza J.D."/>
            <person name="Greenbaum E."/>
            <person name="Jackman T.R."/>
            <person name="Bauer A.M."/>
        </authorList>
    </citation>
    <scope>NUCLEOTIDE SEQUENCE</scope>
</reference>
<evidence type="ECO:0000256" key="6">
    <source>
        <dbReference type="ARBA" id="ARBA00022660"/>
    </source>
</evidence>
<evidence type="ECO:0000256" key="8">
    <source>
        <dbReference type="ARBA" id="ARBA00022792"/>
    </source>
</evidence>
<keyword evidence="6 17" id="KW-0679">Respiratory chain</keyword>
<evidence type="ECO:0000256" key="16">
    <source>
        <dbReference type="ARBA" id="ARBA00049551"/>
    </source>
</evidence>
<feature type="transmembrane region" description="Helical" evidence="17">
    <location>
        <begin position="96"/>
        <end position="115"/>
    </location>
</feature>
<dbReference type="InterPro" id="IPR010933">
    <property type="entry name" value="NADH_DH_su2_C"/>
</dbReference>
<keyword evidence="5" id="KW-0813">Transport</keyword>
<keyword evidence="13 17" id="KW-0830">Ubiquinone</keyword>
<comment type="similarity">
    <text evidence="2 17">Belongs to the complex I subunit 2 family.</text>
</comment>
<keyword evidence="14 17" id="KW-0496">Mitochondrion</keyword>
<evidence type="ECO:0000259" key="19">
    <source>
        <dbReference type="Pfam" id="PF06444"/>
    </source>
</evidence>
<feature type="transmembrane region" description="Helical" evidence="17">
    <location>
        <begin position="26"/>
        <end position="45"/>
    </location>
</feature>
<dbReference type="GO" id="GO:0005743">
    <property type="term" value="C:mitochondrial inner membrane"/>
    <property type="evidence" value="ECO:0007669"/>
    <property type="project" value="UniProtKB-SubCell"/>
</dbReference>
<comment type="subcellular location">
    <subcellularLocation>
        <location evidence="1 17">Mitochondrion inner membrane</location>
        <topology evidence="1 17">Multi-pass membrane protein</topology>
    </subcellularLocation>
</comment>
<evidence type="ECO:0000256" key="13">
    <source>
        <dbReference type="ARBA" id="ARBA00023075"/>
    </source>
</evidence>
<gene>
    <name evidence="20" type="primary">ND2</name>
</gene>
<keyword evidence="8 17" id="KW-0999">Mitochondrion inner membrane</keyword>
<evidence type="ECO:0000259" key="18">
    <source>
        <dbReference type="Pfam" id="PF00361"/>
    </source>
</evidence>
<dbReference type="EC" id="7.1.1.2" evidence="3 17"/>
<feature type="domain" description="NADH:quinone oxidoreductase/Mrp antiporter transmembrane" evidence="18">
    <location>
        <begin position="23"/>
        <end position="283"/>
    </location>
</feature>
<dbReference type="GO" id="GO:0006120">
    <property type="term" value="P:mitochondrial electron transport, NADH to ubiquinone"/>
    <property type="evidence" value="ECO:0007669"/>
    <property type="project" value="InterPro"/>
</dbReference>
<protein>
    <recommendedName>
        <fullName evidence="4 17">NADH-ubiquinone oxidoreductase chain 2</fullName>
        <ecNumber evidence="3 17">7.1.1.2</ecNumber>
    </recommendedName>
</protein>
<comment type="catalytic activity">
    <reaction evidence="16 17">
        <text>a ubiquinone + NADH + 5 H(+)(in) = a ubiquinol + NAD(+) + 4 H(+)(out)</text>
        <dbReference type="Rhea" id="RHEA:29091"/>
        <dbReference type="Rhea" id="RHEA-COMP:9565"/>
        <dbReference type="Rhea" id="RHEA-COMP:9566"/>
        <dbReference type="ChEBI" id="CHEBI:15378"/>
        <dbReference type="ChEBI" id="CHEBI:16389"/>
        <dbReference type="ChEBI" id="CHEBI:17976"/>
        <dbReference type="ChEBI" id="CHEBI:57540"/>
        <dbReference type="ChEBI" id="CHEBI:57945"/>
        <dbReference type="EC" id="7.1.1.2"/>
    </reaction>
</comment>
<dbReference type="EMBL" id="KF666794">
    <property type="protein sequence ID" value="AIM44937.1"/>
    <property type="molecule type" value="Genomic_DNA"/>
</dbReference>
<dbReference type="InterPro" id="IPR001750">
    <property type="entry name" value="ND/Mrp_TM"/>
</dbReference>
<feature type="domain" description="NADH dehydrogenase subunit 2 C-terminal" evidence="19">
    <location>
        <begin position="290"/>
        <end position="342"/>
    </location>
</feature>
<evidence type="ECO:0000256" key="12">
    <source>
        <dbReference type="ARBA" id="ARBA00023027"/>
    </source>
</evidence>
<evidence type="ECO:0000256" key="14">
    <source>
        <dbReference type="ARBA" id="ARBA00023128"/>
    </source>
</evidence>
<dbReference type="InterPro" id="IPR050175">
    <property type="entry name" value="Complex_I_Subunit_2"/>
</dbReference>
<evidence type="ECO:0000256" key="10">
    <source>
        <dbReference type="ARBA" id="ARBA00022982"/>
    </source>
</evidence>
<name>A0A088FGH8_9SAUR</name>